<gene>
    <name evidence="2" type="ORF">NTJ_09058</name>
</gene>
<dbReference type="Proteomes" id="UP001307889">
    <property type="component" value="Chromosome 7"/>
</dbReference>
<name>A0ABN7AVL8_9HEMI</name>
<dbReference type="InterPro" id="IPR017946">
    <property type="entry name" value="PLC-like_Pdiesterase_TIM-brl"/>
</dbReference>
<feature type="domain" description="Phosphatidylinositol-specific phospholipase C X" evidence="1">
    <location>
        <begin position="38"/>
        <end position="200"/>
    </location>
</feature>
<dbReference type="SUPFAM" id="SSF51695">
    <property type="entry name" value="PLC-like phosphodiesterases"/>
    <property type="match status" value="1"/>
</dbReference>
<evidence type="ECO:0000313" key="2">
    <source>
        <dbReference type="EMBL" id="BES96249.1"/>
    </source>
</evidence>
<dbReference type="Pfam" id="PF00388">
    <property type="entry name" value="PI-PLC-X"/>
    <property type="match status" value="1"/>
</dbReference>
<evidence type="ECO:0000259" key="1">
    <source>
        <dbReference type="SMART" id="SM00148"/>
    </source>
</evidence>
<accession>A0ABN7AVL8</accession>
<organism evidence="2 3">
    <name type="scientific">Nesidiocoris tenuis</name>
    <dbReference type="NCBI Taxonomy" id="355587"/>
    <lineage>
        <taxon>Eukaryota</taxon>
        <taxon>Metazoa</taxon>
        <taxon>Ecdysozoa</taxon>
        <taxon>Arthropoda</taxon>
        <taxon>Hexapoda</taxon>
        <taxon>Insecta</taxon>
        <taxon>Pterygota</taxon>
        <taxon>Neoptera</taxon>
        <taxon>Paraneoptera</taxon>
        <taxon>Hemiptera</taxon>
        <taxon>Heteroptera</taxon>
        <taxon>Panheteroptera</taxon>
        <taxon>Cimicomorpha</taxon>
        <taxon>Miridae</taxon>
        <taxon>Dicyphina</taxon>
        <taxon>Nesidiocoris</taxon>
    </lineage>
</organism>
<sequence>MKSAPQHWGTESVGLGKKCMMTMLMINLSNWMTNLPDDVKKRPLRRLSIPGSHNSGTCDLSRKAGNDAFCMNIPAFARPWSKCQRDTIKTQLEFGIRYLDIRLDFDDTKSAFYITHFLRSKSHPIQCMETVKTFLDAHPEEVVIVDFQHYYHFSLELVDEFLTCVVELFGRKICPVPTDADSLTLQYLQENHYQVLLINRYQCRGESVGNSNLFFRSTDFPTFWPNTDDGEKVIDVAKEVALNRIGSFGYITQLVLTAQGPKNFVYLSLKSFHTSRLWGKAMAWLRSLKGGSQPSIVITDFIDYQNYTFPITVIMLNYLKDGEIIKDNMSIETASLESSLDET</sequence>
<dbReference type="PROSITE" id="PS50007">
    <property type="entry name" value="PIPLC_X_DOMAIN"/>
    <property type="match status" value="1"/>
</dbReference>
<protein>
    <submittedName>
        <fullName evidence="2">Phosphatidylinositol-specific phospholipase C, X domain containing</fullName>
    </submittedName>
</protein>
<keyword evidence="3" id="KW-1185">Reference proteome</keyword>
<dbReference type="InterPro" id="IPR000909">
    <property type="entry name" value="PLipase_C_PInositol-sp_X_dom"/>
</dbReference>
<evidence type="ECO:0000313" key="3">
    <source>
        <dbReference type="Proteomes" id="UP001307889"/>
    </source>
</evidence>
<reference evidence="2 3" key="1">
    <citation type="submission" date="2023-09" db="EMBL/GenBank/DDBJ databases">
        <title>Nesidiocoris tenuis whole genome shotgun sequence.</title>
        <authorList>
            <person name="Shibata T."/>
            <person name="Shimoda M."/>
            <person name="Kobayashi T."/>
            <person name="Uehara T."/>
        </authorList>
    </citation>
    <scope>NUCLEOTIDE SEQUENCE [LARGE SCALE GENOMIC DNA]</scope>
    <source>
        <strain evidence="2 3">Japan</strain>
    </source>
</reference>
<dbReference type="Gene3D" id="3.20.20.190">
    <property type="entry name" value="Phosphatidylinositol (PI) phosphodiesterase"/>
    <property type="match status" value="1"/>
</dbReference>
<proteinExistence type="predicted"/>
<dbReference type="SMART" id="SM00148">
    <property type="entry name" value="PLCXc"/>
    <property type="match status" value="1"/>
</dbReference>
<dbReference type="EMBL" id="AP028915">
    <property type="protein sequence ID" value="BES96249.1"/>
    <property type="molecule type" value="Genomic_DNA"/>
</dbReference>
<dbReference type="PANTHER" id="PTHR13593">
    <property type="match status" value="1"/>
</dbReference>
<dbReference type="InterPro" id="IPR051057">
    <property type="entry name" value="PI-PLC_domain"/>
</dbReference>
<dbReference type="PANTHER" id="PTHR13593:SF113">
    <property type="entry name" value="SI:DKEY-266F7.9"/>
    <property type="match status" value="1"/>
</dbReference>